<feature type="region of interest" description="Disordered" evidence="1">
    <location>
        <begin position="369"/>
        <end position="488"/>
    </location>
</feature>
<proteinExistence type="predicted"/>
<keyword evidence="4" id="KW-1185">Reference proteome</keyword>
<name>A0A5C7H3Y6_9ROSI</name>
<evidence type="ECO:0000313" key="3">
    <source>
        <dbReference type="EMBL" id="TXG51419.1"/>
    </source>
</evidence>
<organism evidence="3 4">
    <name type="scientific">Acer yangbiense</name>
    <dbReference type="NCBI Taxonomy" id="1000413"/>
    <lineage>
        <taxon>Eukaryota</taxon>
        <taxon>Viridiplantae</taxon>
        <taxon>Streptophyta</taxon>
        <taxon>Embryophyta</taxon>
        <taxon>Tracheophyta</taxon>
        <taxon>Spermatophyta</taxon>
        <taxon>Magnoliopsida</taxon>
        <taxon>eudicotyledons</taxon>
        <taxon>Gunneridae</taxon>
        <taxon>Pentapetalae</taxon>
        <taxon>rosids</taxon>
        <taxon>malvids</taxon>
        <taxon>Sapindales</taxon>
        <taxon>Sapindaceae</taxon>
        <taxon>Hippocastanoideae</taxon>
        <taxon>Acereae</taxon>
        <taxon>Acer</taxon>
    </lineage>
</organism>
<accession>A0A5C7H3Y6</accession>
<evidence type="ECO:0000259" key="2">
    <source>
        <dbReference type="Pfam" id="PF14111"/>
    </source>
</evidence>
<protein>
    <recommendedName>
        <fullName evidence="2">DUF4283 domain-containing protein</fullName>
    </recommendedName>
</protein>
<feature type="compositionally biased region" description="Basic and acidic residues" evidence="1">
    <location>
        <begin position="440"/>
        <end position="455"/>
    </location>
</feature>
<feature type="domain" description="DUF4283" evidence="2">
    <location>
        <begin position="36"/>
        <end position="108"/>
    </location>
</feature>
<evidence type="ECO:0000313" key="4">
    <source>
        <dbReference type="Proteomes" id="UP000323000"/>
    </source>
</evidence>
<dbReference type="PANTHER" id="PTHR31286:SF167">
    <property type="entry name" value="OS09G0268800 PROTEIN"/>
    <property type="match status" value="1"/>
</dbReference>
<sequence length="543" mass="59367">MESEDIACLCASLSIVDSDGPVRKLEESLKTSAINKMSLSLVGKILTRKAINREAFMRVIGRIWQVRKGVDIELVSGNTFTFHFRDTEDRRKVISVGPWSFDHALIAMEGPAGKGTLESMRFDHAEFWVQIHQVPLICMTRYIGWFWGEMIGQVIDVDGGTLRDCVGKFMRIRVRIDISKPLKRVLRVDIMGDGVGIVMLLRYERLASHCVKCGKVDHTKTDYSDPGTIQVVNEVDNPSFGIWLRASGPFRKTYPKYPFNRVNGACKVGTALPENHLPTNCNGLDVSVVEMVGIEVSETSNHDQPRDSVQVINEPRLETSETSLADEMLVGIEVSETAINGQVCDPGLVLHGSGLGLFKSKLTEDLEDQSNAVKEVGPASSSSKYDPSPLRVTKGGEAKKSGPAVGSALQPGTRKWIRKPRSRTIGGNQSEKASYVSNSGRREIDGNSKESDASTRKKPKIAQQDGSAHDNKWGAVSEKEMARQDDPNTPMGCVGIALDVAEKREVVGLIHAVGVSLEDSSAVKDVTVSHTLLDGSIDSHSVN</sequence>
<dbReference type="Proteomes" id="UP000323000">
    <property type="component" value="Chromosome 11"/>
</dbReference>
<dbReference type="PANTHER" id="PTHR31286">
    <property type="entry name" value="GLYCINE-RICH CELL WALL STRUCTURAL PROTEIN 1.8-LIKE"/>
    <property type="match status" value="1"/>
</dbReference>
<dbReference type="OrthoDB" id="2219495at2759"/>
<dbReference type="Pfam" id="PF14111">
    <property type="entry name" value="DUF4283"/>
    <property type="match status" value="1"/>
</dbReference>
<dbReference type="InterPro" id="IPR025558">
    <property type="entry name" value="DUF4283"/>
</dbReference>
<reference evidence="4" key="1">
    <citation type="journal article" date="2019" name="Gigascience">
        <title>De novo genome assembly of the endangered Acer yangbiense, a plant species with extremely small populations endemic to Yunnan Province, China.</title>
        <authorList>
            <person name="Yang J."/>
            <person name="Wariss H.M."/>
            <person name="Tao L."/>
            <person name="Zhang R."/>
            <person name="Yun Q."/>
            <person name="Hollingsworth P."/>
            <person name="Dao Z."/>
            <person name="Luo G."/>
            <person name="Guo H."/>
            <person name="Ma Y."/>
            <person name="Sun W."/>
        </authorList>
    </citation>
    <scope>NUCLEOTIDE SEQUENCE [LARGE SCALE GENOMIC DNA]</scope>
    <source>
        <strain evidence="4">cv. Malutang</strain>
    </source>
</reference>
<dbReference type="AlphaFoldDB" id="A0A5C7H3Y6"/>
<dbReference type="EMBL" id="VAHF01000011">
    <property type="protein sequence ID" value="TXG51419.1"/>
    <property type="molecule type" value="Genomic_DNA"/>
</dbReference>
<evidence type="ECO:0000256" key="1">
    <source>
        <dbReference type="SAM" id="MobiDB-lite"/>
    </source>
</evidence>
<gene>
    <name evidence="3" type="ORF">EZV62_023943</name>
</gene>
<feature type="compositionally biased region" description="Basic and acidic residues" evidence="1">
    <location>
        <begin position="467"/>
        <end position="486"/>
    </location>
</feature>
<dbReference type="InterPro" id="IPR040256">
    <property type="entry name" value="At4g02000-like"/>
</dbReference>
<feature type="compositionally biased region" description="Polar residues" evidence="1">
    <location>
        <begin position="425"/>
        <end position="439"/>
    </location>
</feature>
<comment type="caution">
    <text evidence="3">The sequence shown here is derived from an EMBL/GenBank/DDBJ whole genome shotgun (WGS) entry which is preliminary data.</text>
</comment>